<feature type="domain" description="Macro" evidence="1">
    <location>
        <begin position="1"/>
        <end position="171"/>
    </location>
</feature>
<dbReference type="AlphaFoldDB" id="A0A7J2TKI9"/>
<dbReference type="Gene3D" id="3.40.220.10">
    <property type="entry name" value="Leucine Aminopeptidase, subunit E, domain 1"/>
    <property type="match status" value="1"/>
</dbReference>
<dbReference type="PANTHER" id="PTHR11106">
    <property type="entry name" value="GANGLIOSIDE INDUCED DIFFERENTIATION ASSOCIATED PROTEIN 2-RELATED"/>
    <property type="match status" value="1"/>
</dbReference>
<evidence type="ECO:0000259" key="1">
    <source>
        <dbReference type="PROSITE" id="PS51154"/>
    </source>
</evidence>
<gene>
    <name evidence="2" type="ORF">ENP88_08390</name>
</gene>
<protein>
    <submittedName>
        <fullName evidence="2">Macro domain-containing protein</fullName>
    </submittedName>
</protein>
<organism evidence="2">
    <name type="scientific">Archaeoglobus fulgidus</name>
    <dbReference type="NCBI Taxonomy" id="2234"/>
    <lineage>
        <taxon>Archaea</taxon>
        <taxon>Methanobacteriati</taxon>
        <taxon>Methanobacteriota</taxon>
        <taxon>Archaeoglobi</taxon>
        <taxon>Archaeoglobales</taxon>
        <taxon>Archaeoglobaceae</taxon>
        <taxon>Archaeoglobus</taxon>
    </lineage>
</organism>
<dbReference type="Pfam" id="PF01661">
    <property type="entry name" value="Macro"/>
    <property type="match status" value="1"/>
</dbReference>
<dbReference type="SMART" id="SM00506">
    <property type="entry name" value="A1pp"/>
    <property type="match status" value="1"/>
</dbReference>
<sequence length="171" mass="18373">MFRGVEIEVVHGDITKLEVDAIVNAANTHLYMGGGVAGAIKRAGGKEIEEEAVKKGPIKIGEAVVTSAGKLKAKFVIHAPTMELDFKTDEKKVRAAMKAALKKAEELGITSIAFPALGTGVGGLDKNLVAKIMVEELRNHIESGTKLKKVILADINEEQVDAFRKEVEKLK</sequence>
<accession>A0A7J2TKI9</accession>
<dbReference type="PROSITE" id="PS51154">
    <property type="entry name" value="MACRO"/>
    <property type="match status" value="1"/>
</dbReference>
<dbReference type="PANTHER" id="PTHR11106:SF111">
    <property type="entry name" value="MACRO DOMAIN-CONTAINING PROTEIN"/>
    <property type="match status" value="1"/>
</dbReference>
<dbReference type="EMBL" id="DSLA01000135">
    <property type="protein sequence ID" value="HEH36127.1"/>
    <property type="molecule type" value="Genomic_DNA"/>
</dbReference>
<reference evidence="2" key="1">
    <citation type="journal article" date="2020" name="mSystems">
        <title>Genome- and Community-Level Interaction Insights into Carbon Utilization and Element Cycling Functions of Hydrothermarchaeota in Hydrothermal Sediment.</title>
        <authorList>
            <person name="Zhou Z."/>
            <person name="Liu Y."/>
            <person name="Xu W."/>
            <person name="Pan J."/>
            <person name="Luo Z.H."/>
            <person name="Li M."/>
        </authorList>
    </citation>
    <scope>NUCLEOTIDE SEQUENCE [LARGE SCALE GENOMIC DNA]</scope>
    <source>
        <strain evidence="2">SpSt-26</strain>
    </source>
</reference>
<dbReference type="SUPFAM" id="SSF52949">
    <property type="entry name" value="Macro domain-like"/>
    <property type="match status" value="1"/>
</dbReference>
<comment type="caution">
    <text evidence="2">The sequence shown here is derived from an EMBL/GenBank/DDBJ whole genome shotgun (WGS) entry which is preliminary data.</text>
</comment>
<dbReference type="InterPro" id="IPR043472">
    <property type="entry name" value="Macro_dom-like"/>
</dbReference>
<evidence type="ECO:0000313" key="2">
    <source>
        <dbReference type="EMBL" id="HEH36127.1"/>
    </source>
</evidence>
<proteinExistence type="predicted"/>
<name>A0A7J2TKI9_ARCFL</name>
<dbReference type="InterPro" id="IPR002589">
    <property type="entry name" value="Macro_dom"/>
</dbReference>